<comment type="pathway">
    <text evidence="1 10">Cofactor biosynthesis; NAD(+) biosynthesis; quinolinate from iminoaspartate: step 1/1.</text>
</comment>
<accession>A0A9X1QWD9</accession>
<reference evidence="11" key="1">
    <citation type="submission" date="2021-09" db="EMBL/GenBank/DDBJ databases">
        <title>Genome of Aequorivita sp. strain F47161.</title>
        <authorList>
            <person name="Wang Y."/>
        </authorList>
    </citation>
    <scope>NUCLEOTIDE SEQUENCE</scope>
    <source>
        <strain evidence="11">F47161</strain>
    </source>
</reference>
<evidence type="ECO:0000256" key="1">
    <source>
        <dbReference type="ARBA" id="ARBA00005065"/>
    </source>
</evidence>
<keyword evidence="5 10" id="KW-0662">Pyridine nucleotide biosynthesis</keyword>
<dbReference type="InterPro" id="IPR003473">
    <property type="entry name" value="NadA"/>
</dbReference>
<comment type="caution">
    <text evidence="11">The sequence shown here is derived from an EMBL/GenBank/DDBJ whole genome shotgun (WGS) entry which is preliminary data.</text>
</comment>
<feature type="binding site" evidence="10">
    <location>
        <position position="169"/>
    </location>
    <ligand>
        <name>[4Fe-4S] cluster</name>
        <dbReference type="ChEBI" id="CHEBI:49883"/>
    </ligand>
</feature>
<evidence type="ECO:0000256" key="5">
    <source>
        <dbReference type="ARBA" id="ARBA00022642"/>
    </source>
</evidence>
<keyword evidence="9 10" id="KW-0411">Iron-sulfur</keyword>
<comment type="catalytic activity">
    <reaction evidence="10">
        <text>iminosuccinate + dihydroxyacetone phosphate = quinolinate + phosphate + 2 H2O + H(+)</text>
        <dbReference type="Rhea" id="RHEA:25888"/>
        <dbReference type="ChEBI" id="CHEBI:15377"/>
        <dbReference type="ChEBI" id="CHEBI:15378"/>
        <dbReference type="ChEBI" id="CHEBI:29959"/>
        <dbReference type="ChEBI" id="CHEBI:43474"/>
        <dbReference type="ChEBI" id="CHEBI:57642"/>
        <dbReference type="ChEBI" id="CHEBI:77875"/>
        <dbReference type="EC" id="2.5.1.72"/>
    </reaction>
</comment>
<keyword evidence="7 10" id="KW-0479">Metal-binding</keyword>
<evidence type="ECO:0000256" key="9">
    <source>
        <dbReference type="ARBA" id="ARBA00023014"/>
    </source>
</evidence>
<feature type="binding site" evidence="10">
    <location>
        <position position="38"/>
    </location>
    <ligand>
        <name>iminosuccinate</name>
        <dbReference type="ChEBI" id="CHEBI:77875"/>
    </ligand>
</feature>
<dbReference type="AlphaFoldDB" id="A0A9X1QWD9"/>
<comment type="function">
    <text evidence="10">Catalyzes the condensation of iminoaspartate with dihydroxyacetone phosphate to form quinolinate.</text>
</comment>
<evidence type="ECO:0000256" key="8">
    <source>
        <dbReference type="ARBA" id="ARBA00023004"/>
    </source>
</evidence>
<dbReference type="InterPro" id="IPR023066">
    <property type="entry name" value="Quinolinate_synth_type2"/>
</dbReference>
<evidence type="ECO:0000313" key="12">
    <source>
        <dbReference type="Proteomes" id="UP001139461"/>
    </source>
</evidence>
<feature type="binding site" evidence="10">
    <location>
        <begin position="109"/>
        <end position="111"/>
    </location>
    <ligand>
        <name>iminosuccinate</name>
        <dbReference type="ChEBI" id="CHEBI:77875"/>
    </ligand>
</feature>
<name>A0A9X1QWD9_9FLAO</name>
<dbReference type="NCBIfam" id="NF006879">
    <property type="entry name" value="PRK09375.1-4"/>
    <property type="match status" value="1"/>
</dbReference>
<evidence type="ECO:0000256" key="7">
    <source>
        <dbReference type="ARBA" id="ARBA00022723"/>
    </source>
</evidence>
<dbReference type="NCBIfam" id="NF006878">
    <property type="entry name" value="PRK09375.1-2"/>
    <property type="match status" value="1"/>
</dbReference>
<dbReference type="PANTHER" id="PTHR30573:SF0">
    <property type="entry name" value="QUINOLINATE SYNTHASE, CHLOROPLASTIC"/>
    <property type="match status" value="1"/>
</dbReference>
<keyword evidence="8 10" id="KW-0408">Iron</keyword>
<dbReference type="EC" id="2.5.1.72" evidence="2 10"/>
<organism evidence="11 12">
    <name type="scientific">Aequorivita vitellina</name>
    <dbReference type="NCBI Taxonomy" id="2874475"/>
    <lineage>
        <taxon>Bacteria</taxon>
        <taxon>Pseudomonadati</taxon>
        <taxon>Bacteroidota</taxon>
        <taxon>Flavobacteriia</taxon>
        <taxon>Flavobacteriales</taxon>
        <taxon>Flavobacteriaceae</taxon>
        <taxon>Aequorivita</taxon>
    </lineage>
</organism>
<dbReference type="Pfam" id="PF02445">
    <property type="entry name" value="NadA"/>
    <property type="match status" value="1"/>
</dbReference>
<dbReference type="GO" id="GO:0051539">
    <property type="term" value="F:4 iron, 4 sulfur cluster binding"/>
    <property type="evidence" value="ECO:0007669"/>
    <property type="project" value="UniProtKB-KW"/>
</dbReference>
<proteinExistence type="inferred from homology"/>
<sequence length="308" mass="34173">MDLHQKITELKKQKNAVILAHYYQVPEIQEVADYVGDSLGLSQKAAETDAEMIVFAGVHFMAETAKILNPDKKVLLPDLMAGCSLADSCPPDAFKKLVDAHPNHVVITYVNCSAEVKALSDIICTSSNAEKIVNSVPKDVPIIFAPDKNLGKYIQKKTGRKMLLWDGACIVHEAFSMDKLLKLYKENPGSKIIAHPESESHILETATYVGSTAGMIDYVKKNPFEKFIVATEAGILHKMQQEVPRAVLIPAPAEEDNTCACSECAFMKMNTLQKLYDCLLNENPQIEVSEEIRKKAILPIERMLELSK</sequence>
<dbReference type="RefSeq" id="WP_237602934.1">
    <property type="nucleotide sequence ID" value="NZ_JAIRBA010000015.1"/>
</dbReference>
<gene>
    <name evidence="10 11" type="primary">nadA</name>
    <name evidence="11" type="ORF">K8089_08940</name>
</gene>
<comment type="similarity">
    <text evidence="10">Belongs to the quinolinate synthase family. Type 2 subfamily.</text>
</comment>
<dbReference type="HAMAP" id="MF_00568">
    <property type="entry name" value="NadA_type2"/>
    <property type="match status" value="1"/>
</dbReference>
<evidence type="ECO:0000256" key="10">
    <source>
        <dbReference type="HAMAP-Rule" id="MF_00568"/>
    </source>
</evidence>
<feature type="binding site" evidence="10">
    <location>
        <begin position="195"/>
        <end position="197"/>
    </location>
    <ligand>
        <name>iminosuccinate</name>
        <dbReference type="ChEBI" id="CHEBI:77875"/>
    </ligand>
</feature>
<keyword evidence="3 10" id="KW-0004">4Fe-4S</keyword>
<dbReference type="PANTHER" id="PTHR30573">
    <property type="entry name" value="QUINOLINATE SYNTHETASE A"/>
    <property type="match status" value="1"/>
</dbReference>
<protein>
    <recommendedName>
        <fullName evidence="2 10">Quinolinate synthase</fullName>
        <ecNumber evidence="2 10">2.5.1.72</ecNumber>
    </recommendedName>
</protein>
<dbReference type="GO" id="GO:0008987">
    <property type="term" value="F:quinolinate synthetase A activity"/>
    <property type="evidence" value="ECO:0007669"/>
    <property type="project" value="UniProtKB-UniRule"/>
</dbReference>
<dbReference type="EMBL" id="JAIRBA010000015">
    <property type="protein sequence ID" value="MCG2419146.1"/>
    <property type="molecule type" value="Genomic_DNA"/>
</dbReference>
<comment type="subcellular location">
    <subcellularLocation>
        <location evidence="10">Cytoplasm</location>
    </subcellularLocation>
</comment>
<feature type="binding site" evidence="10">
    <location>
        <position position="21"/>
    </location>
    <ligand>
        <name>iminosuccinate</name>
        <dbReference type="ChEBI" id="CHEBI:77875"/>
    </ligand>
</feature>
<dbReference type="GO" id="GO:0046872">
    <property type="term" value="F:metal ion binding"/>
    <property type="evidence" value="ECO:0007669"/>
    <property type="project" value="UniProtKB-KW"/>
</dbReference>
<dbReference type="NCBIfam" id="TIGR00550">
    <property type="entry name" value="nadA"/>
    <property type="match status" value="1"/>
</dbReference>
<keyword evidence="12" id="KW-1185">Reference proteome</keyword>
<dbReference type="Proteomes" id="UP001139461">
    <property type="component" value="Unassembled WGS sequence"/>
</dbReference>
<dbReference type="GO" id="GO:0034628">
    <property type="term" value="P:'de novo' NAD+ biosynthetic process from L-aspartate"/>
    <property type="evidence" value="ECO:0007669"/>
    <property type="project" value="TreeGrafter"/>
</dbReference>
<evidence type="ECO:0000313" key="11">
    <source>
        <dbReference type="EMBL" id="MCG2419146.1"/>
    </source>
</evidence>
<feature type="binding site" evidence="10">
    <location>
        <position position="264"/>
    </location>
    <ligand>
        <name>[4Fe-4S] cluster</name>
        <dbReference type="ChEBI" id="CHEBI:49883"/>
    </ligand>
</feature>
<feature type="binding site" evidence="10">
    <location>
        <position position="83"/>
    </location>
    <ligand>
        <name>[4Fe-4S] cluster</name>
        <dbReference type="ChEBI" id="CHEBI:49883"/>
    </ligand>
</feature>
<evidence type="ECO:0000256" key="2">
    <source>
        <dbReference type="ARBA" id="ARBA00012669"/>
    </source>
</evidence>
<dbReference type="Gene3D" id="3.40.50.10800">
    <property type="entry name" value="NadA-like"/>
    <property type="match status" value="3"/>
</dbReference>
<evidence type="ECO:0000256" key="6">
    <source>
        <dbReference type="ARBA" id="ARBA00022679"/>
    </source>
</evidence>
<dbReference type="InterPro" id="IPR036094">
    <property type="entry name" value="NadA_sf"/>
</dbReference>
<keyword evidence="6 10" id="KW-0808">Transferase</keyword>
<dbReference type="FunFam" id="3.40.50.10800:FF:000003">
    <property type="entry name" value="Quinolinate synthase A"/>
    <property type="match status" value="1"/>
</dbReference>
<comment type="cofactor">
    <cofactor evidence="10">
        <name>[4Fe-4S] cluster</name>
        <dbReference type="ChEBI" id="CHEBI:49883"/>
    </cofactor>
    <text evidence="10">Binds 1 [4Fe-4S] cluster per subunit.</text>
</comment>
<evidence type="ECO:0000256" key="4">
    <source>
        <dbReference type="ARBA" id="ARBA00022490"/>
    </source>
</evidence>
<feature type="binding site" evidence="10">
    <location>
        <position position="212"/>
    </location>
    <ligand>
        <name>iminosuccinate</name>
        <dbReference type="ChEBI" id="CHEBI:77875"/>
    </ligand>
</feature>
<dbReference type="SUPFAM" id="SSF142754">
    <property type="entry name" value="NadA-like"/>
    <property type="match status" value="1"/>
</dbReference>
<keyword evidence="4 10" id="KW-0963">Cytoplasm</keyword>
<feature type="binding site" evidence="10">
    <location>
        <position position="126"/>
    </location>
    <ligand>
        <name>iminosuccinate</name>
        <dbReference type="ChEBI" id="CHEBI:77875"/>
    </ligand>
</feature>
<evidence type="ECO:0000256" key="3">
    <source>
        <dbReference type="ARBA" id="ARBA00022485"/>
    </source>
</evidence>
<dbReference type="GO" id="GO:0005829">
    <property type="term" value="C:cytosol"/>
    <property type="evidence" value="ECO:0007669"/>
    <property type="project" value="TreeGrafter"/>
</dbReference>